<organism evidence="2">
    <name type="scientific">mine drainage metagenome</name>
    <dbReference type="NCBI Taxonomy" id="410659"/>
    <lineage>
        <taxon>unclassified sequences</taxon>
        <taxon>metagenomes</taxon>
        <taxon>ecological metagenomes</taxon>
    </lineage>
</organism>
<dbReference type="EC" id="1.-.-.-" evidence="2"/>
<dbReference type="InterPro" id="IPR004099">
    <property type="entry name" value="Pyr_nucl-diS_OxRdtase_dimer"/>
</dbReference>
<dbReference type="PRINTS" id="PR00411">
    <property type="entry name" value="PNDRDTASEI"/>
</dbReference>
<keyword evidence="2" id="KW-0560">Oxidoreductase</keyword>
<dbReference type="Pfam" id="PF02852">
    <property type="entry name" value="Pyr_redox_dim"/>
    <property type="match status" value="1"/>
</dbReference>
<feature type="non-terminal residue" evidence="2">
    <location>
        <position position="68"/>
    </location>
</feature>
<dbReference type="Gene3D" id="3.30.390.30">
    <property type="match status" value="1"/>
</dbReference>
<reference evidence="2" key="1">
    <citation type="submission" date="2013-08" db="EMBL/GenBank/DDBJ databases">
        <authorList>
            <person name="Mendez C."/>
            <person name="Richter M."/>
            <person name="Ferrer M."/>
            <person name="Sanchez J."/>
        </authorList>
    </citation>
    <scope>NUCLEOTIDE SEQUENCE</scope>
</reference>
<dbReference type="SUPFAM" id="SSF55424">
    <property type="entry name" value="FAD/NAD-linked reductases, dimerisation (C-terminal) domain"/>
    <property type="match status" value="1"/>
</dbReference>
<feature type="domain" description="Pyridine nucleotide-disulphide oxidoreductase dimerisation" evidence="1">
    <location>
        <begin position="1"/>
        <end position="59"/>
    </location>
</feature>
<evidence type="ECO:0000313" key="2">
    <source>
        <dbReference type="EMBL" id="EQD79139.1"/>
    </source>
</evidence>
<protein>
    <submittedName>
        <fullName evidence="2">Pyridine nucleotide-disulfide oxidoreductase, dimerization domain protein</fullName>
        <ecNumber evidence="2">1.-.-.-</ecNumber>
    </submittedName>
</protein>
<accession>T1DCI2</accession>
<dbReference type="AlphaFoldDB" id="T1DCI2"/>
<evidence type="ECO:0000259" key="1">
    <source>
        <dbReference type="Pfam" id="PF02852"/>
    </source>
</evidence>
<sequence length="68" mass="7524">MFKIVTDARNGKVVGVHAVSPYAAEFIIEGVYAVKFGLTYSDLIENSHIFPTVAEGIKLTAQVLYTRY</sequence>
<dbReference type="EMBL" id="AUZY01000271">
    <property type="protein sequence ID" value="EQD79139.1"/>
    <property type="molecule type" value="Genomic_DNA"/>
</dbReference>
<proteinExistence type="predicted"/>
<dbReference type="InterPro" id="IPR016156">
    <property type="entry name" value="FAD/NAD-linked_Rdtase_dimer_sf"/>
</dbReference>
<comment type="caution">
    <text evidence="2">The sequence shown here is derived from an EMBL/GenBank/DDBJ whole genome shotgun (WGS) entry which is preliminary data.</text>
</comment>
<dbReference type="GO" id="GO:0016491">
    <property type="term" value="F:oxidoreductase activity"/>
    <property type="evidence" value="ECO:0007669"/>
    <property type="project" value="UniProtKB-KW"/>
</dbReference>
<reference evidence="2" key="2">
    <citation type="journal article" date="2014" name="ISME J.">
        <title>Microbial stratification in low pH oxic and suboxic macroscopic growths along an acid mine drainage.</title>
        <authorList>
            <person name="Mendez-Garcia C."/>
            <person name="Mesa V."/>
            <person name="Sprenger R.R."/>
            <person name="Richter M."/>
            <person name="Diez M.S."/>
            <person name="Solano J."/>
            <person name="Bargiela R."/>
            <person name="Golyshina O.V."/>
            <person name="Manteca A."/>
            <person name="Ramos J.L."/>
            <person name="Gallego J.R."/>
            <person name="Llorente I."/>
            <person name="Martins Dos Santos V.A."/>
            <person name="Jensen O.N."/>
            <person name="Pelaez A.I."/>
            <person name="Sanchez J."/>
            <person name="Ferrer M."/>
        </authorList>
    </citation>
    <scope>NUCLEOTIDE SEQUENCE</scope>
</reference>
<name>T1DCI2_9ZZZZ</name>
<gene>
    <name evidence="2" type="ORF">B1B_00353</name>
</gene>